<dbReference type="RefSeq" id="WP_184907668.1">
    <property type="nucleotide sequence ID" value="NZ_JACHMS010000001.1"/>
</dbReference>
<feature type="domain" description="HD" evidence="1">
    <location>
        <begin position="27"/>
        <end position="147"/>
    </location>
</feature>
<evidence type="ECO:0000313" key="3">
    <source>
        <dbReference type="Proteomes" id="UP000565089"/>
    </source>
</evidence>
<evidence type="ECO:0000259" key="1">
    <source>
        <dbReference type="Pfam" id="PF01966"/>
    </source>
</evidence>
<dbReference type="NCBIfam" id="TIGR00277">
    <property type="entry name" value="HDIG"/>
    <property type="match status" value="1"/>
</dbReference>
<dbReference type="AlphaFoldDB" id="A0A7W7DKC1"/>
<keyword evidence="3" id="KW-1185">Reference proteome</keyword>
<evidence type="ECO:0000313" key="2">
    <source>
        <dbReference type="EMBL" id="MBB4711285.1"/>
    </source>
</evidence>
<dbReference type="GeneID" id="95793189"/>
<protein>
    <recommendedName>
        <fullName evidence="1">HD domain-containing protein</fullName>
    </recommendedName>
</protein>
<reference evidence="2 3" key="1">
    <citation type="submission" date="2020-08" db="EMBL/GenBank/DDBJ databases">
        <title>Sequencing the genomes of 1000 actinobacteria strains.</title>
        <authorList>
            <person name="Klenk H.-P."/>
        </authorList>
    </citation>
    <scope>NUCLEOTIDE SEQUENCE [LARGE SCALE GENOMIC DNA]</scope>
    <source>
        <strain evidence="2 3">DSM 40483</strain>
    </source>
</reference>
<dbReference type="Gene3D" id="1.10.3210.10">
    <property type="entry name" value="Hypothetical protein af1432"/>
    <property type="match status" value="1"/>
</dbReference>
<name>A0A7W7DKC1_9ACTN</name>
<dbReference type="InterPro" id="IPR006675">
    <property type="entry name" value="HDIG_dom"/>
</dbReference>
<dbReference type="SUPFAM" id="SSF109604">
    <property type="entry name" value="HD-domain/PDEase-like"/>
    <property type="match status" value="1"/>
</dbReference>
<gene>
    <name evidence="2" type="ORF">BJ965_001167</name>
</gene>
<dbReference type="CDD" id="cd00077">
    <property type="entry name" value="HDc"/>
    <property type="match status" value="1"/>
</dbReference>
<comment type="caution">
    <text evidence="2">The sequence shown here is derived from an EMBL/GenBank/DDBJ whole genome shotgun (WGS) entry which is preliminary data.</text>
</comment>
<accession>A0A7W7DKC1</accession>
<dbReference type="InterPro" id="IPR006674">
    <property type="entry name" value="HD_domain"/>
</dbReference>
<organism evidence="2 3">
    <name type="scientific">Streptomyces luteogriseus</name>
    <dbReference type="NCBI Taxonomy" id="68233"/>
    <lineage>
        <taxon>Bacteria</taxon>
        <taxon>Bacillati</taxon>
        <taxon>Actinomycetota</taxon>
        <taxon>Actinomycetes</taxon>
        <taxon>Kitasatosporales</taxon>
        <taxon>Streptomycetaceae</taxon>
        <taxon>Streptomyces</taxon>
    </lineage>
</organism>
<proteinExistence type="predicted"/>
<dbReference type="Pfam" id="PF01966">
    <property type="entry name" value="HD"/>
    <property type="match status" value="1"/>
</dbReference>
<dbReference type="Proteomes" id="UP000565089">
    <property type="component" value="Unassembled WGS sequence"/>
</dbReference>
<dbReference type="InterPro" id="IPR003607">
    <property type="entry name" value="HD/PDEase_dom"/>
</dbReference>
<sequence length="207" mass="22557">MSIPGPAEIKALHEKYAPTAEAFVLVHTHCEVVWAIAEQLLSAPHLAHLDAGLVRAGCLLHDIGVYRLYDAEGRLDHPNYVRHGLLGHEILEAEGFPEALRRFCSHHTGVGLTRHDIVSQGLPLPPADYLAVTEEERLVMYADKFHTKSRPSAFLSPDEYAAHIRRFGTDKVTAFEALRAEFGDPDLARPVPGFGAQGGATVAAAQA</sequence>
<dbReference type="EMBL" id="JACHMS010000001">
    <property type="protein sequence ID" value="MBB4711285.1"/>
    <property type="molecule type" value="Genomic_DNA"/>
</dbReference>